<dbReference type="EMBL" id="CP003600">
    <property type="protein sequence ID" value="AFY93497.1"/>
    <property type="molecule type" value="Genomic_DNA"/>
</dbReference>
<keyword evidence="2" id="KW-1185">Reference proteome</keyword>
<dbReference type="Proteomes" id="UP000010366">
    <property type="component" value="Chromosome"/>
</dbReference>
<dbReference type="HOGENOM" id="CLU_2786298_0_0_3"/>
<accession>K9UEE9</accession>
<sequence length="68" mass="7632">MKASSFIKLTNILDRIQLHFDSLARSLCLDPNQWVGNLRVIWVAPSGESIYPRSVFAGSFLPTRLVGQ</sequence>
<dbReference type="AlphaFoldDB" id="K9UEE9"/>
<organism evidence="1 2">
    <name type="scientific">Chamaesiphon minutus (strain ATCC 27169 / PCC 6605)</name>
    <dbReference type="NCBI Taxonomy" id="1173020"/>
    <lineage>
        <taxon>Bacteria</taxon>
        <taxon>Bacillati</taxon>
        <taxon>Cyanobacteriota</taxon>
        <taxon>Cyanophyceae</taxon>
        <taxon>Gomontiellales</taxon>
        <taxon>Chamaesiphonaceae</taxon>
        <taxon>Chamaesiphon</taxon>
    </lineage>
</organism>
<dbReference type="KEGG" id="cmp:Cha6605_2439"/>
<protein>
    <submittedName>
        <fullName evidence="1">Uncharacterized protein</fullName>
    </submittedName>
</protein>
<reference evidence="1 2" key="1">
    <citation type="submission" date="2012-05" db="EMBL/GenBank/DDBJ databases">
        <title>Finished chromosome of genome of Chamaesiphon sp. PCC 6605.</title>
        <authorList>
            <consortium name="US DOE Joint Genome Institute"/>
            <person name="Gugger M."/>
            <person name="Coursin T."/>
            <person name="Rippka R."/>
            <person name="Tandeau De Marsac N."/>
            <person name="Huntemann M."/>
            <person name="Wei C.-L."/>
            <person name="Han J."/>
            <person name="Detter J.C."/>
            <person name="Han C."/>
            <person name="Tapia R."/>
            <person name="Chen A."/>
            <person name="Kyrpides N."/>
            <person name="Mavromatis K."/>
            <person name="Markowitz V."/>
            <person name="Szeto E."/>
            <person name="Ivanova N."/>
            <person name="Pagani I."/>
            <person name="Pati A."/>
            <person name="Goodwin L."/>
            <person name="Nordberg H.P."/>
            <person name="Cantor M.N."/>
            <person name="Hua S.X."/>
            <person name="Woyke T."/>
            <person name="Kerfeld C.A."/>
        </authorList>
    </citation>
    <scope>NUCLEOTIDE SEQUENCE [LARGE SCALE GENOMIC DNA]</scope>
    <source>
        <strain evidence="2">ATCC 27169 / PCC 6605</strain>
    </source>
</reference>
<evidence type="ECO:0000313" key="2">
    <source>
        <dbReference type="Proteomes" id="UP000010366"/>
    </source>
</evidence>
<proteinExistence type="predicted"/>
<evidence type="ECO:0000313" key="1">
    <source>
        <dbReference type="EMBL" id="AFY93497.1"/>
    </source>
</evidence>
<dbReference type="STRING" id="1173020.Cha6605_2439"/>
<name>K9UEE9_CHAP6</name>
<gene>
    <name evidence="1" type="ORF">Cha6605_2439</name>
</gene>
<dbReference type="RefSeq" id="WP_015159645.1">
    <property type="nucleotide sequence ID" value="NC_019697.1"/>
</dbReference>